<feature type="compositionally biased region" description="Polar residues" evidence="1">
    <location>
        <begin position="437"/>
        <end position="448"/>
    </location>
</feature>
<dbReference type="Proteomes" id="UP000195879">
    <property type="component" value="Chromosome 5"/>
</dbReference>
<evidence type="ECO:0000313" key="4">
    <source>
        <dbReference type="EMBL" id="SCM07783.1"/>
    </source>
</evidence>
<feature type="region of interest" description="Disordered" evidence="1">
    <location>
        <begin position="133"/>
        <end position="283"/>
    </location>
</feature>
<keyword evidence="2" id="KW-0812">Transmembrane</keyword>
<sequence>MKTQITSYLYAYLLFAIIQIKYNSANETCDNWGPWSPCNNQLTTRTCLNNPSLKEEENCTQCKEWTEWLECKDGKRSRHIINCPFITEIQDCMTDINGEAINKNKQVIFENSYSENQECQSNNTESTIKPHFLQTQDNPQPAQAQDSEKKETPPTTGSDTQTTKQKEAGTSTGTDNLKSPNKADTGAVKTDATSQDKSITVTTDGQTTEGEQASGKSGEGAQKSNTKEETLEGNTDQVTTVATVGGEGVKVPDATVPEANTLETVTPPVSTEPITESGVTDELSKQISQEGGSEIDTLLKRTTEIPGNTDTLDNLTGYGQLGNPEHGIRQIPGGPEPNLGNVMELGTRPTPPGGPGVLGGQGVPGAPGVQGVPGVSAVSGVPGATVVPGVPGATVVPGVPGVPGGPGVPGVPGRAGTNLSLNLPPGPPLDPALGRSPGSSFDPLSNPFSGPASGPSPIRKEIGMEETPEFSATQNESVEDIIRTNIGPISSEINTDGVSSPTPPMEDTGLNNVYNSDLSSMDMHNYNGPGVDTNLHSHMNPPHGESMGRSHKFGALRNGPPSNFPGQEGPYRNGHPMNNSNNLYESSHKPNLRNNGTDEIPFEHNNEHNRYGSHNPNDTHETSEQDTLHELRESHEAHEPHESYELHESPESHESHEEYEGEERDQDNRHRRSRYNNSEEHDHFSKLYVASGMGVVILLSGAIASYALYNDKNKQNTDSIFNNGFADIPANKMIHEDEFWGTE</sequence>
<feature type="compositionally biased region" description="Polar residues" evidence="1">
    <location>
        <begin position="576"/>
        <end position="585"/>
    </location>
</feature>
<feature type="transmembrane region" description="Helical" evidence="2">
    <location>
        <begin position="687"/>
        <end position="709"/>
    </location>
</feature>
<evidence type="ECO:0000313" key="5">
    <source>
        <dbReference type="Proteomes" id="UP000195879"/>
    </source>
</evidence>
<feature type="compositionally biased region" description="Polar residues" evidence="1">
    <location>
        <begin position="133"/>
        <end position="145"/>
    </location>
</feature>
<feature type="compositionally biased region" description="Polar residues" evidence="1">
    <location>
        <begin position="191"/>
        <end position="215"/>
    </location>
</feature>
<dbReference type="AlphaFoldDB" id="A0A1D3LHD1"/>
<reference evidence="4 5" key="1">
    <citation type="submission" date="2016-08" db="EMBL/GenBank/DDBJ databases">
        <authorList>
            <consortium name="Pathogen Informatics"/>
        </authorList>
    </citation>
    <scope>NUCLEOTIDE SEQUENCE [LARGE SCALE GENOMIC DNA]</scope>
    <source>
        <strain evidence="4 5">DK</strain>
    </source>
</reference>
<feature type="compositionally biased region" description="Basic and acidic residues" evidence="1">
    <location>
        <begin position="617"/>
        <end position="658"/>
    </location>
</feature>
<accession>A0A1D3LHD1</accession>
<feature type="compositionally biased region" description="Basic and acidic residues" evidence="1">
    <location>
        <begin position="601"/>
        <end position="610"/>
    </location>
</feature>
<feature type="signal peptide" evidence="3">
    <location>
        <begin position="1"/>
        <end position="25"/>
    </location>
</feature>
<dbReference type="EMBL" id="LT608199">
    <property type="protein sequence ID" value="SCM07783.1"/>
    <property type="molecule type" value="Genomic_DNA"/>
</dbReference>
<dbReference type="OrthoDB" id="383129at2759"/>
<keyword evidence="3" id="KW-0732">Signal</keyword>
<feature type="compositionally biased region" description="Polar residues" evidence="1">
    <location>
        <begin position="261"/>
        <end position="278"/>
    </location>
</feature>
<feature type="compositionally biased region" description="Low complexity" evidence="1">
    <location>
        <begin position="411"/>
        <end position="423"/>
    </location>
</feature>
<keyword evidence="2" id="KW-0472">Membrane</keyword>
<organism evidence="4 5">
    <name type="scientific">Plasmodium chabaudi adami</name>
    <dbReference type="NCBI Taxonomy" id="5826"/>
    <lineage>
        <taxon>Eukaryota</taxon>
        <taxon>Sar</taxon>
        <taxon>Alveolata</taxon>
        <taxon>Apicomplexa</taxon>
        <taxon>Aconoidasida</taxon>
        <taxon>Haemosporida</taxon>
        <taxon>Plasmodiidae</taxon>
        <taxon>Plasmodium</taxon>
        <taxon>Plasmodium (Vinckeia)</taxon>
    </lineage>
</organism>
<feature type="compositionally biased region" description="Polar residues" evidence="1">
    <location>
        <begin position="168"/>
        <end position="179"/>
    </location>
</feature>
<feature type="compositionally biased region" description="Gly residues" evidence="1">
    <location>
        <begin position="355"/>
        <end position="365"/>
    </location>
</feature>
<evidence type="ECO:0000256" key="3">
    <source>
        <dbReference type="SAM" id="SignalP"/>
    </source>
</evidence>
<proteinExistence type="predicted"/>
<gene>
    <name evidence="4" type="primary">MTRAP</name>
    <name evidence="4" type="ORF">PCHDK_000079700</name>
</gene>
<evidence type="ECO:0000256" key="1">
    <source>
        <dbReference type="SAM" id="MobiDB-lite"/>
    </source>
</evidence>
<evidence type="ECO:0000256" key="2">
    <source>
        <dbReference type="SAM" id="Phobius"/>
    </source>
</evidence>
<feature type="region of interest" description="Disordered" evidence="1">
    <location>
        <begin position="329"/>
        <end position="365"/>
    </location>
</feature>
<feature type="region of interest" description="Disordered" evidence="1">
    <location>
        <begin position="538"/>
        <end position="679"/>
    </location>
</feature>
<keyword evidence="4" id="KW-0477">Merozoite</keyword>
<protein>
    <submittedName>
        <fullName evidence="4">Merozoite TRAP-like protein, putative</fullName>
    </submittedName>
</protein>
<keyword evidence="2" id="KW-1133">Transmembrane helix</keyword>
<feature type="compositionally biased region" description="Low complexity" evidence="1">
    <location>
        <begin position="153"/>
        <end position="163"/>
    </location>
</feature>
<name>A0A1D3LHD1_PLACE</name>
<feature type="region of interest" description="Disordered" evidence="1">
    <location>
        <begin position="406"/>
        <end position="460"/>
    </location>
</feature>
<feature type="chain" id="PRO_5008917734" evidence="3">
    <location>
        <begin position="26"/>
        <end position="743"/>
    </location>
</feature>